<comment type="caution">
    <text evidence="7">The sequence shown here is derived from an EMBL/GenBank/DDBJ whole genome shotgun (WGS) entry which is preliminary data.</text>
</comment>
<dbReference type="CDD" id="cd00995">
    <property type="entry name" value="PBP2_NikA_DppA_OppA_like"/>
    <property type="match status" value="1"/>
</dbReference>
<dbReference type="InterPro" id="IPR030678">
    <property type="entry name" value="Peptide/Ni-bd"/>
</dbReference>
<dbReference type="GO" id="GO:0015833">
    <property type="term" value="P:peptide transport"/>
    <property type="evidence" value="ECO:0007669"/>
    <property type="project" value="TreeGrafter"/>
</dbReference>
<dbReference type="PROSITE" id="PS51257">
    <property type="entry name" value="PROKAR_LIPOPROTEIN"/>
    <property type="match status" value="1"/>
</dbReference>
<accession>A0A853DT06</accession>
<keyword evidence="3" id="KW-0813">Transport</keyword>
<evidence type="ECO:0000256" key="2">
    <source>
        <dbReference type="ARBA" id="ARBA00005695"/>
    </source>
</evidence>
<dbReference type="GO" id="GO:0043190">
    <property type="term" value="C:ATP-binding cassette (ABC) transporter complex"/>
    <property type="evidence" value="ECO:0007669"/>
    <property type="project" value="InterPro"/>
</dbReference>
<dbReference type="GO" id="GO:1904680">
    <property type="term" value="F:peptide transmembrane transporter activity"/>
    <property type="evidence" value="ECO:0007669"/>
    <property type="project" value="TreeGrafter"/>
</dbReference>
<feature type="signal peptide" evidence="5">
    <location>
        <begin position="1"/>
        <end position="22"/>
    </location>
</feature>
<dbReference type="InterPro" id="IPR000914">
    <property type="entry name" value="SBP_5_dom"/>
</dbReference>
<dbReference type="Gene3D" id="3.10.105.10">
    <property type="entry name" value="Dipeptide-binding Protein, Domain 3"/>
    <property type="match status" value="1"/>
</dbReference>
<keyword evidence="4 5" id="KW-0732">Signal</keyword>
<dbReference type="EMBL" id="JACCHJ010000001">
    <property type="protein sequence ID" value="NYK10579.1"/>
    <property type="molecule type" value="Genomic_DNA"/>
</dbReference>
<feature type="chain" id="PRO_5038495171" evidence="5">
    <location>
        <begin position="23"/>
        <end position="539"/>
    </location>
</feature>
<dbReference type="RefSeq" id="WP_179701291.1">
    <property type="nucleotide sequence ID" value="NZ_BAAAHA010000005.1"/>
</dbReference>
<gene>
    <name evidence="7" type="ORF">HNR14_002460</name>
</gene>
<evidence type="ECO:0000256" key="3">
    <source>
        <dbReference type="ARBA" id="ARBA00022448"/>
    </source>
</evidence>
<dbReference type="Proteomes" id="UP000521075">
    <property type="component" value="Unassembled WGS sequence"/>
</dbReference>
<dbReference type="Gene3D" id="3.40.190.10">
    <property type="entry name" value="Periplasmic binding protein-like II"/>
    <property type="match status" value="1"/>
</dbReference>
<dbReference type="GO" id="GO:0042597">
    <property type="term" value="C:periplasmic space"/>
    <property type="evidence" value="ECO:0007669"/>
    <property type="project" value="UniProtKB-ARBA"/>
</dbReference>
<protein>
    <submittedName>
        <fullName evidence="7">ABC-type transport system substrate-binding protein</fullName>
    </submittedName>
</protein>
<evidence type="ECO:0000313" key="8">
    <source>
        <dbReference type="Proteomes" id="UP000521075"/>
    </source>
</evidence>
<keyword evidence="8" id="KW-1185">Reference proteome</keyword>
<feature type="domain" description="Solute-binding protein family 5" evidence="6">
    <location>
        <begin position="85"/>
        <end position="448"/>
    </location>
</feature>
<sequence>MKSQFRLALVAAAVALTLTACTAGTSGSASSSGSTPLYGGTLTTAAASDPETFDPAVCTGATCWNVMRMVYDRLYDYKGSSSTLKLQAAKAFPTISSDGLTYTMTLKDGLKFSNGQPVTADDVAYSFARVIDPATKAGLASFWMGVKGAAEYAANPTGLPSGIQVVDTHTIKITLSAPNSSFKYVLAMPTGSIIPKGSGATIGTKPIGSGPFVLKTFTPGKEIMLDRNAGYWDTPKPYVDHVHMLLGVDPDNQVLMLQKGQIDLMGSPIPPAKFLQVTSDPKLKSQLVTIEKPSVYYLTMNVKTAPFDNPKVREAVSLAFDRKGLLKLVNGQGNAATEFIPPKVLGYSGETMTHEQDVAKAKQLIKDAGFPNGITTQMYAWNVAPFSVLAPEMQQELKAIGINVDLQTLAPNTFAQLAGSGQAPLALTFWVADYPEGSDFLQALMSCDAAVPQGQNFAYYCNPKMDDFVQQALAATDSAKAEALYKQASELLLADNPVVPLYFGTKTEVIGANVGGYFPQPIWGWDMAEYWMKDGSKTR</sequence>
<dbReference type="PANTHER" id="PTHR30290">
    <property type="entry name" value="PERIPLASMIC BINDING COMPONENT OF ABC TRANSPORTER"/>
    <property type="match status" value="1"/>
</dbReference>
<evidence type="ECO:0000313" key="7">
    <source>
        <dbReference type="EMBL" id="NYK10579.1"/>
    </source>
</evidence>
<comment type="subcellular location">
    <subcellularLocation>
        <location evidence="1">Cell membrane</location>
        <topology evidence="1">Lipid-anchor</topology>
    </subcellularLocation>
</comment>
<organism evidence="7 8">
    <name type="scientific">Leifsonia naganoensis</name>
    <dbReference type="NCBI Taxonomy" id="150025"/>
    <lineage>
        <taxon>Bacteria</taxon>
        <taxon>Bacillati</taxon>
        <taxon>Actinomycetota</taxon>
        <taxon>Actinomycetes</taxon>
        <taxon>Micrococcales</taxon>
        <taxon>Microbacteriaceae</taxon>
        <taxon>Leifsonia</taxon>
    </lineage>
</organism>
<dbReference type="AlphaFoldDB" id="A0A853DT06"/>
<comment type="similarity">
    <text evidence="2">Belongs to the bacterial solute-binding protein 5 family.</text>
</comment>
<reference evidence="7 8" key="1">
    <citation type="submission" date="2020-07" db="EMBL/GenBank/DDBJ databases">
        <title>Sequencing the genomes of 1000 actinobacteria strains.</title>
        <authorList>
            <person name="Klenk H.-P."/>
        </authorList>
    </citation>
    <scope>NUCLEOTIDE SEQUENCE [LARGE SCALE GENOMIC DNA]</scope>
    <source>
        <strain evidence="7 8">DSM 15166</strain>
    </source>
</reference>
<dbReference type="PROSITE" id="PS01040">
    <property type="entry name" value="SBP_BACTERIAL_5"/>
    <property type="match status" value="1"/>
</dbReference>
<name>A0A853DT06_9MICO</name>
<dbReference type="PANTHER" id="PTHR30290:SF10">
    <property type="entry name" value="PERIPLASMIC OLIGOPEPTIDE-BINDING PROTEIN-RELATED"/>
    <property type="match status" value="1"/>
</dbReference>
<evidence type="ECO:0000256" key="1">
    <source>
        <dbReference type="ARBA" id="ARBA00004193"/>
    </source>
</evidence>
<evidence type="ECO:0000256" key="4">
    <source>
        <dbReference type="ARBA" id="ARBA00022729"/>
    </source>
</evidence>
<dbReference type="PIRSF" id="PIRSF002741">
    <property type="entry name" value="MppA"/>
    <property type="match status" value="1"/>
</dbReference>
<evidence type="ECO:0000256" key="5">
    <source>
        <dbReference type="SAM" id="SignalP"/>
    </source>
</evidence>
<dbReference type="SUPFAM" id="SSF53850">
    <property type="entry name" value="Periplasmic binding protein-like II"/>
    <property type="match status" value="1"/>
</dbReference>
<proteinExistence type="inferred from homology"/>
<dbReference type="InterPro" id="IPR039424">
    <property type="entry name" value="SBP_5"/>
</dbReference>
<dbReference type="InterPro" id="IPR023765">
    <property type="entry name" value="SBP_5_CS"/>
</dbReference>
<evidence type="ECO:0000259" key="6">
    <source>
        <dbReference type="Pfam" id="PF00496"/>
    </source>
</evidence>
<dbReference type="Pfam" id="PF00496">
    <property type="entry name" value="SBP_bac_5"/>
    <property type="match status" value="1"/>
</dbReference>